<accession>A0A858Q449</accession>
<name>A0A858Q449_9GAMM</name>
<protein>
    <submittedName>
        <fullName evidence="1">Uncharacterized protein</fullName>
    </submittedName>
</protein>
<proteinExistence type="predicted"/>
<dbReference type="KEGG" id="metu:GNH96_00490"/>
<dbReference type="RefSeq" id="WP_169601292.1">
    <property type="nucleotide sequence ID" value="NZ_CP046565.1"/>
</dbReference>
<dbReference type="Proteomes" id="UP000503004">
    <property type="component" value="Chromosome"/>
</dbReference>
<reference evidence="2" key="1">
    <citation type="submission" date="2019-12" db="EMBL/GenBank/DDBJ databases">
        <authorList>
            <person name="Awala S.I."/>
            <person name="Rhee S.K."/>
        </authorList>
    </citation>
    <scope>NUCLEOTIDE SEQUENCE [LARGE SCALE GENOMIC DNA]</scope>
    <source>
        <strain evidence="2">IM1</strain>
    </source>
</reference>
<organism evidence="1 2">
    <name type="scientific">Methylococcus geothermalis</name>
    <dbReference type="NCBI Taxonomy" id="2681310"/>
    <lineage>
        <taxon>Bacteria</taxon>
        <taxon>Pseudomonadati</taxon>
        <taxon>Pseudomonadota</taxon>
        <taxon>Gammaproteobacteria</taxon>
        <taxon>Methylococcales</taxon>
        <taxon>Methylococcaceae</taxon>
        <taxon>Methylococcus</taxon>
    </lineage>
</organism>
<sequence>MSTKSVAAPEWATFCEEFSRQHRGWLVTTSIKDKLLAAENDMADVAEERCVVRDVRFRGLSFEPKDGSLSVSLGEGALQITQSIAEVTAIGLLEAGQGVHAGLRIDSTGHGAMILRFRAPARPERLDGLFTPWL</sequence>
<evidence type="ECO:0000313" key="2">
    <source>
        <dbReference type="Proteomes" id="UP000503004"/>
    </source>
</evidence>
<dbReference type="EMBL" id="CP046565">
    <property type="protein sequence ID" value="QJD28593.1"/>
    <property type="molecule type" value="Genomic_DNA"/>
</dbReference>
<dbReference type="AlphaFoldDB" id="A0A858Q449"/>
<evidence type="ECO:0000313" key="1">
    <source>
        <dbReference type="EMBL" id="QJD28593.1"/>
    </source>
</evidence>
<keyword evidence="2" id="KW-1185">Reference proteome</keyword>
<gene>
    <name evidence="1" type="ORF">GNH96_00490</name>
</gene>